<dbReference type="EMBL" id="ADAS02000053">
    <property type="protein sequence ID" value="OAV93175.1"/>
    <property type="molecule type" value="Genomic_DNA"/>
</dbReference>
<dbReference type="PANTHER" id="PTHR46535">
    <property type="entry name" value="NEDD4-BINDING PROTEIN 2"/>
    <property type="match status" value="1"/>
</dbReference>
<reference evidence="3" key="1">
    <citation type="submission" date="2009-11" db="EMBL/GenBank/DDBJ databases">
        <authorList>
            <consortium name="The Broad Institute Genome Sequencing Platform"/>
            <person name="Ward D."/>
            <person name="Feldgarden M."/>
            <person name="Earl A."/>
            <person name="Young S.K."/>
            <person name="Zeng Q."/>
            <person name="Koehrsen M."/>
            <person name="Alvarado L."/>
            <person name="Berlin A."/>
            <person name="Bochicchio J."/>
            <person name="Borenstein D."/>
            <person name="Chapman S.B."/>
            <person name="Chen Z."/>
            <person name="Engels R."/>
            <person name="Freedman E."/>
            <person name="Gellesch M."/>
            <person name="Goldberg J."/>
            <person name="Griggs A."/>
            <person name="Gujja S."/>
            <person name="Heilman E."/>
            <person name="Heiman D."/>
            <person name="Hepburn T."/>
            <person name="Howarth C."/>
            <person name="Jen D."/>
            <person name="Larson L."/>
            <person name="Lewis B."/>
            <person name="Mehta T."/>
            <person name="Park D."/>
            <person name="Pearson M."/>
            <person name="Roberts A."/>
            <person name="Saif S."/>
            <person name="Shea T."/>
            <person name="Shenoy N."/>
            <person name="Sisk P."/>
            <person name="Stolte C."/>
            <person name="Sykes S."/>
            <person name="Thomson T."/>
            <person name="Walk T."/>
            <person name="White J."/>
            <person name="Yandava C."/>
            <person name="Izard J."/>
            <person name="Baranova O.V."/>
            <person name="Blanton J.M."/>
            <person name="Tanner A.C."/>
            <person name="Dewhirst F.E."/>
            <person name="Haas B."/>
            <person name="Nusbaum C."/>
            <person name="Birren B."/>
        </authorList>
    </citation>
    <scope>NUCLEOTIDE SEQUENCE [LARGE SCALE GENOMIC DNA]</scope>
    <source>
        <strain evidence="3">1-1 BBBD Race 1</strain>
    </source>
</reference>
<dbReference type="InterPro" id="IPR002625">
    <property type="entry name" value="Smr_dom"/>
</dbReference>
<evidence type="ECO:0000259" key="2">
    <source>
        <dbReference type="PROSITE" id="PS50828"/>
    </source>
</evidence>
<reference evidence="3" key="2">
    <citation type="submission" date="2016-05" db="EMBL/GenBank/DDBJ databases">
        <title>Comparative analysis highlights variable genome content of wheat rusts and divergence of the mating loci.</title>
        <authorList>
            <person name="Cuomo C.A."/>
            <person name="Bakkeren G."/>
            <person name="Szabo L."/>
            <person name="Khalil H."/>
            <person name="Joly D."/>
            <person name="Goldberg J."/>
            <person name="Young S."/>
            <person name="Zeng Q."/>
            <person name="Fellers J."/>
        </authorList>
    </citation>
    <scope>NUCLEOTIDE SEQUENCE [LARGE SCALE GENOMIC DNA]</scope>
    <source>
        <strain evidence="3">1-1 BBBD Race 1</strain>
    </source>
</reference>
<dbReference type="Proteomes" id="UP000005240">
    <property type="component" value="Unassembled WGS sequence"/>
</dbReference>
<accession>A0A180GKL9</accession>
<dbReference type="VEuPathDB" id="FungiDB:PTTG_27376"/>
<evidence type="ECO:0000313" key="5">
    <source>
        <dbReference type="Proteomes" id="UP000005240"/>
    </source>
</evidence>
<dbReference type="GO" id="GO:0004519">
    <property type="term" value="F:endonuclease activity"/>
    <property type="evidence" value="ECO:0007669"/>
    <property type="project" value="TreeGrafter"/>
</dbReference>
<feature type="compositionally biased region" description="Low complexity" evidence="1">
    <location>
        <begin position="331"/>
        <end position="342"/>
    </location>
</feature>
<dbReference type="OrthoDB" id="4080456at2759"/>
<dbReference type="InterPro" id="IPR036063">
    <property type="entry name" value="Smr_dom_sf"/>
</dbReference>
<proteinExistence type="predicted"/>
<evidence type="ECO:0000313" key="3">
    <source>
        <dbReference type="EMBL" id="OAV93175.1"/>
    </source>
</evidence>
<evidence type="ECO:0000256" key="1">
    <source>
        <dbReference type="SAM" id="MobiDB-lite"/>
    </source>
</evidence>
<dbReference type="AlphaFoldDB" id="A0A180GKL9"/>
<gene>
    <name evidence="3" type="ORF">PTTG_27376</name>
</gene>
<dbReference type="GO" id="GO:0005634">
    <property type="term" value="C:nucleus"/>
    <property type="evidence" value="ECO:0007669"/>
    <property type="project" value="TreeGrafter"/>
</dbReference>
<dbReference type="InterPro" id="IPR052772">
    <property type="entry name" value="Endo/PolyKinase_Domain-Protein"/>
</dbReference>
<feature type="domain" description="Smr" evidence="2">
    <location>
        <begin position="441"/>
        <end position="556"/>
    </location>
</feature>
<feature type="region of interest" description="Disordered" evidence="1">
    <location>
        <begin position="316"/>
        <end position="359"/>
    </location>
</feature>
<evidence type="ECO:0000313" key="4">
    <source>
        <dbReference type="EnsemblFungi" id="PTTG_27376-t43_1-p1"/>
    </source>
</evidence>
<dbReference type="EnsemblFungi" id="PTTG_27376-t43_1">
    <property type="protein sequence ID" value="PTTG_27376-t43_1-p1"/>
    <property type="gene ID" value="PTTG_27376"/>
</dbReference>
<reference evidence="4" key="4">
    <citation type="submission" date="2025-05" db="UniProtKB">
        <authorList>
            <consortium name="EnsemblFungi"/>
        </authorList>
    </citation>
    <scope>IDENTIFICATION</scope>
    <source>
        <strain evidence="4">isolate 1-1 / race 1 (BBBD)</strain>
    </source>
</reference>
<feature type="compositionally biased region" description="Low complexity" evidence="1">
    <location>
        <begin position="59"/>
        <end position="79"/>
    </location>
</feature>
<dbReference type="STRING" id="630390.A0A180GKL9"/>
<keyword evidence="5" id="KW-1185">Reference proteome</keyword>
<dbReference type="SUPFAM" id="SSF160443">
    <property type="entry name" value="SMR domain-like"/>
    <property type="match status" value="1"/>
</dbReference>
<dbReference type="Gene3D" id="3.30.1370.110">
    <property type="match status" value="1"/>
</dbReference>
<feature type="region of interest" description="Disordered" evidence="1">
    <location>
        <begin position="54"/>
        <end position="88"/>
    </location>
</feature>
<name>A0A180GKL9_PUCT1</name>
<dbReference type="PANTHER" id="PTHR46535:SF1">
    <property type="entry name" value="NEDD4-BINDING PROTEIN 2"/>
    <property type="match status" value="1"/>
</dbReference>
<organism evidence="3">
    <name type="scientific">Puccinia triticina (isolate 1-1 / race 1 (BBBD))</name>
    <name type="common">Brown leaf rust fungus</name>
    <dbReference type="NCBI Taxonomy" id="630390"/>
    <lineage>
        <taxon>Eukaryota</taxon>
        <taxon>Fungi</taxon>
        <taxon>Dikarya</taxon>
        <taxon>Basidiomycota</taxon>
        <taxon>Pucciniomycotina</taxon>
        <taxon>Pucciniomycetes</taxon>
        <taxon>Pucciniales</taxon>
        <taxon>Pucciniaceae</taxon>
        <taxon>Puccinia</taxon>
    </lineage>
</organism>
<sequence>MTVLLDRLLGKFSPPLEPALVIALHSDFDLQSDSDQQDVEAELDRILSQLITEQEHQTQHNLEQQQQQQQQQQQPQQKTPRQKQDDNSLNSLVDRVQAILPDVPETTIYQAISDAPNPKNLEQIIDILLSLASLPETASSTPRSAAKSKKKRNKKLDTIHLNDVLQRETQKRLIEQVGQHREKIAINNDWAIGDSQISYLAELVGIEVAKINSIYHRKSCNIVLTLDELLNQSESQKRLDGSKDLEWPARLQLQLDFLRTTLLSEDDQVLTRLLIVTDLNPTNALDLWIFLDDLHARYGNLPFNQFISNPTIQTTTFSSSTTNLQPPPNQSISSSASASAGSFTKIARPNRPQPSTEDLEQSLKILCARREYMQQRARSSRQLIANSSVVSRNKQAIQNTIAFIAAEDARKLTSVIHDWDLQLARRTVKGRQQLKNDSLSIDLHGLTKNQALTITAEHLQTWWTNHSRVSPPSPLNPPKPHSPSFSPLNLVDSVNVFNSTFVRHFKIITGAGTHSVNNKPALLPTIQKFLDQEKWKWKYDDERSNGLIGSVLVVGKSRT</sequence>
<protein>
    <submittedName>
        <fullName evidence="4">Smr domain-containing protein</fullName>
    </submittedName>
</protein>
<dbReference type="SMART" id="SM00463">
    <property type="entry name" value="SMR"/>
    <property type="match status" value="1"/>
</dbReference>
<reference evidence="4 5" key="3">
    <citation type="journal article" date="2017" name="G3 (Bethesda)">
        <title>Comparative analysis highlights variable genome content of wheat rusts and divergence of the mating loci.</title>
        <authorList>
            <person name="Cuomo C.A."/>
            <person name="Bakkeren G."/>
            <person name="Khalil H.B."/>
            <person name="Panwar V."/>
            <person name="Joly D."/>
            <person name="Linning R."/>
            <person name="Sakthikumar S."/>
            <person name="Song X."/>
            <person name="Adiconis X."/>
            <person name="Fan L."/>
            <person name="Goldberg J.M."/>
            <person name="Levin J.Z."/>
            <person name="Young S."/>
            <person name="Zeng Q."/>
            <person name="Anikster Y."/>
            <person name="Bruce M."/>
            <person name="Wang M."/>
            <person name="Yin C."/>
            <person name="McCallum B."/>
            <person name="Szabo L.J."/>
            <person name="Hulbert S."/>
            <person name="Chen X."/>
            <person name="Fellers J.P."/>
        </authorList>
    </citation>
    <scope>NUCLEOTIDE SEQUENCE</scope>
    <source>
        <strain evidence="4">isolate 1-1 / race 1 (BBBD)</strain>
        <strain evidence="5">Isolate 1-1 / race 1 (BBBD)</strain>
    </source>
</reference>
<dbReference type="PROSITE" id="PS50828">
    <property type="entry name" value="SMR"/>
    <property type="match status" value="1"/>
</dbReference>